<dbReference type="InterPro" id="IPR023577">
    <property type="entry name" value="CYTH_domain"/>
</dbReference>
<dbReference type="Pfam" id="PF01928">
    <property type="entry name" value="CYTH"/>
    <property type="match status" value="1"/>
</dbReference>
<dbReference type="InterPro" id="IPR007899">
    <property type="entry name" value="CHAD_dom"/>
</dbReference>
<evidence type="ECO:0000259" key="1">
    <source>
        <dbReference type="PROSITE" id="PS51707"/>
    </source>
</evidence>
<feature type="domain" description="CYTH" evidence="1">
    <location>
        <begin position="16"/>
        <end position="215"/>
    </location>
</feature>
<keyword evidence="4" id="KW-1185">Reference proteome</keyword>
<name>A0A7X0D6J6_9ACTN</name>
<dbReference type="CDD" id="cd07374">
    <property type="entry name" value="CYTH-like_Pase"/>
    <property type="match status" value="1"/>
</dbReference>
<proteinExistence type="predicted"/>
<dbReference type="SMART" id="SM01118">
    <property type="entry name" value="CYTH"/>
    <property type="match status" value="1"/>
</dbReference>
<dbReference type="Gene3D" id="1.40.20.10">
    <property type="entry name" value="CHAD domain"/>
    <property type="match status" value="1"/>
</dbReference>
<dbReference type="EMBL" id="JACHDS010000001">
    <property type="protein sequence ID" value="MBB6173612.1"/>
    <property type="molecule type" value="Genomic_DNA"/>
</dbReference>
<organism evidence="3 4">
    <name type="scientific">Nocardiopsis mwathae</name>
    <dbReference type="NCBI Taxonomy" id="1472723"/>
    <lineage>
        <taxon>Bacteria</taxon>
        <taxon>Bacillati</taxon>
        <taxon>Actinomycetota</taxon>
        <taxon>Actinomycetes</taxon>
        <taxon>Streptosporangiales</taxon>
        <taxon>Nocardiopsidaceae</taxon>
        <taxon>Nocardiopsis</taxon>
    </lineage>
</organism>
<dbReference type="PROSITE" id="PS51707">
    <property type="entry name" value="CYTH"/>
    <property type="match status" value="1"/>
</dbReference>
<dbReference type="Gene3D" id="2.40.320.10">
    <property type="entry name" value="Hypothetical Protein Pfu-838710-001"/>
    <property type="match status" value="1"/>
</dbReference>
<comment type="caution">
    <text evidence="3">The sequence shown here is derived from an EMBL/GenBank/DDBJ whole genome shotgun (WGS) entry which is preliminary data.</text>
</comment>
<dbReference type="SUPFAM" id="SSF55154">
    <property type="entry name" value="CYTH-like phosphatases"/>
    <property type="match status" value="1"/>
</dbReference>
<evidence type="ECO:0000259" key="2">
    <source>
        <dbReference type="PROSITE" id="PS51708"/>
    </source>
</evidence>
<dbReference type="SMART" id="SM00880">
    <property type="entry name" value="CHAD"/>
    <property type="match status" value="1"/>
</dbReference>
<dbReference type="InterPro" id="IPR038186">
    <property type="entry name" value="CHAD_dom_sf"/>
</dbReference>
<dbReference type="PANTHER" id="PTHR39339">
    <property type="entry name" value="SLR1444 PROTEIN"/>
    <property type="match status" value="1"/>
</dbReference>
<evidence type="ECO:0000313" key="3">
    <source>
        <dbReference type="EMBL" id="MBB6173612.1"/>
    </source>
</evidence>
<dbReference type="Proteomes" id="UP000546642">
    <property type="component" value="Unassembled WGS sequence"/>
</dbReference>
<dbReference type="RefSeq" id="WP_343070616.1">
    <property type="nucleotide sequence ID" value="NZ_JACHDS010000001.1"/>
</dbReference>
<dbReference type="AlphaFoldDB" id="A0A7X0D6J6"/>
<dbReference type="Pfam" id="PF05235">
    <property type="entry name" value="CHAD"/>
    <property type="match status" value="1"/>
</dbReference>
<dbReference type="InterPro" id="IPR033469">
    <property type="entry name" value="CYTH-like_dom_sf"/>
</dbReference>
<protein>
    <submittedName>
        <fullName evidence="3">CHAD domain-containing protein</fullName>
    </submittedName>
</protein>
<accession>A0A7X0D6J6</accession>
<dbReference type="PANTHER" id="PTHR39339:SF1">
    <property type="entry name" value="CHAD DOMAIN-CONTAINING PROTEIN"/>
    <property type="match status" value="1"/>
</dbReference>
<feature type="domain" description="CHAD" evidence="2">
    <location>
        <begin position="225"/>
        <end position="515"/>
    </location>
</feature>
<dbReference type="PROSITE" id="PS51708">
    <property type="entry name" value="CHAD"/>
    <property type="match status" value="1"/>
</dbReference>
<evidence type="ECO:0000313" key="4">
    <source>
        <dbReference type="Proteomes" id="UP000546642"/>
    </source>
</evidence>
<sequence length="523" mass="57420">MPDRQDPRKQQVRQDHIEIEAKYGASPDFRLPDLADLAPGGIESAEHRLAATYFDTGDLRLAARRITLRRRTGGPDAGWHLKIPWGPDAKKEFHEPLGKQEATAPARLSRLVASATRGAPLVPTARISTDRTEYALIGASGERLALLADDAVSGEVLAAADGGDGHPSPCSWREVEVELASGPRTLLRSVGARLEEAGASPSTVGSKLLFVLGGRVPAPLPRPDGGSAGDVVLRYLWDQVQRLLDYDPRVRVDEEDAIHQMRVSTRRIRTVLQAFPSVVDRDATRPVADELRWLSGVLSFARDLEVMRELCARRFAELPRRAAGHDLTDGWLGVLDEQRRRSHDRILRELSGDRYFTLLDDLDRLRAEPPMTEKALREATSVLRRDVARACRRMDAAHDRAVAAPDAETRVTAWHDVRKAAKRARYAATLAQPVLGAPAKRIRAWATELQQVLGEHQDGVALQAYLDGNAPRLAPPGGIGRDAVLVTLGAMAGSEATTGRALIDRAERVWETGPDPKKPLGRR</sequence>
<reference evidence="3 4" key="1">
    <citation type="submission" date="2020-08" db="EMBL/GenBank/DDBJ databases">
        <title>Sequencing the genomes of 1000 actinobacteria strains.</title>
        <authorList>
            <person name="Klenk H.-P."/>
        </authorList>
    </citation>
    <scope>NUCLEOTIDE SEQUENCE [LARGE SCALE GENOMIC DNA]</scope>
    <source>
        <strain evidence="3 4">DSM 46659</strain>
    </source>
</reference>
<gene>
    <name evidence="3" type="ORF">HNR23_003672</name>
</gene>